<organism evidence="9">
    <name type="scientific">freshwater metagenome</name>
    <dbReference type="NCBI Taxonomy" id="449393"/>
    <lineage>
        <taxon>unclassified sequences</taxon>
        <taxon>metagenomes</taxon>
        <taxon>ecological metagenomes</taxon>
    </lineage>
</organism>
<feature type="transmembrane region" description="Helical" evidence="7">
    <location>
        <begin position="150"/>
        <end position="176"/>
    </location>
</feature>
<feature type="transmembrane region" description="Helical" evidence="7">
    <location>
        <begin position="91"/>
        <end position="110"/>
    </location>
</feature>
<dbReference type="InterPro" id="IPR006153">
    <property type="entry name" value="Cation/H_exchanger_TM"/>
</dbReference>
<feature type="transmembrane region" description="Helical" evidence="7">
    <location>
        <begin position="6"/>
        <end position="26"/>
    </location>
</feature>
<evidence type="ECO:0000259" key="8">
    <source>
        <dbReference type="Pfam" id="PF00999"/>
    </source>
</evidence>
<feature type="transmembrane region" description="Helical" evidence="7">
    <location>
        <begin position="352"/>
        <end position="372"/>
    </location>
</feature>
<feature type="domain" description="Cation/H+ exchanger transmembrane" evidence="8">
    <location>
        <begin position="15"/>
        <end position="371"/>
    </location>
</feature>
<feature type="transmembrane region" description="Helical" evidence="7">
    <location>
        <begin position="182"/>
        <end position="200"/>
    </location>
</feature>
<dbReference type="EMBL" id="CAEZTM010000016">
    <property type="protein sequence ID" value="CAB4567735.1"/>
    <property type="molecule type" value="Genomic_DNA"/>
</dbReference>
<feature type="transmembrane region" description="Helical" evidence="7">
    <location>
        <begin position="269"/>
        <end position="300"/>
    </location>
</feature>
<dbReference type="InterPro" id="IPR038770">
    <property type="entry name" value="Na+/solute_symporter_sf"/>
</dbReference>
<evidence type="ECO:0000256" key="7">
    <source>
        <dbReference type="SAM" id="Phobius"/>
    </source>
</evidence>
<comment type="subcellular location">
    <subcellularLocation>
        <location evidence="1">Membrane</location>
        <topology evidence="1">Multi-pass membrane protein</topology>
    </subcellularLocation>
</comment>
<dbReference type="GO" id="GO:0015297">
    <property type="term" value="F:antiporter activity"/>
    <property type="evidence" value="ECO:0007669"/>
    <property type="project" value="InterPro"/>
</dbReference>
<feature type="transmembrane region" description="Helical" evidence="7">
    <location>
        <begin position="238"/>
        <end position="257"/>
    </location>
</feature>
<keyword evidence="3" id="KW-0813">Transport</keyword>
<evidence type="ECO:0000256" key="6">
    <source>
        <dbReference type="ARBA" id="ARBA00023136"/>
    </source>
</evidence>
<accession>A0A6J6DXS9</accession>
<keyword evidence="6 7" id="KW-0472">Membrane</keyword>
<feature type="transmembrane region" description="Helical" evidence="7">
    <location>
        <begin position="212"/>
        <end position="232"/>
    </location>
</feature>
<feature type="transmembrane region" description="Helical" evidence="7">
    <location>
        <begin position="33"/>
        <end position="51"/>
    </location>
</feature>
<keyword evidence="4 7" id="KW-0812">Transmembrane</keyword>
<dbReference type="PANTHER" id="PTHR42751">
    <property type="entry name" value="SODIUM/HYDROGEN EXCHANGER FAMILY/TRKA DOMAIN PROTEIN"/>
    <property type="match status" value="1"/>
</dbReference>
<evidence type="ECO:0000313" key="9">
    <source>
        <dbReference type="EMBL" id="CAB4567735.1"/>
    </source>
</evidence>
<evidence type="ECO:0000256" key="2">
    <source>
        <dbReference type="ARBA" id="ARBA00005551"/>
    </source>
</evidence>
<dbReference type="Gene3D" id="1.20.1530.20">
    <property type="match status" value="1"/>
</dbReference>
<feature type="transmembrane region" description="Helical" evidence="7">
    <location>
        <begin position="116"/>
        <end position="138"/>
    </location>
</feature>
<dbReference type="GO" id="GO:0016020">
    <property type="term" value="C:membrane"/>
    <property type="evidence" value="ECO:0007669"/>
    <property type="project" value="UniProtKB-SubCell"/>
</dbReference>
<keyword evidence="5 7" id="KW-1133">Transmembrane helix</keyword>
<dbReference type="GO" id="GO:1902600">
    <property type="term" value="P:proton transmembrane transport"/>
    <property type="evidence" value="ECO:0007669"/>
    <property type="project" value="InterPro"/>
</dbReference>
<evidence type="ECO:0000256" key="4">
    <source>
        <dbReference type="ARBA" id="ARBA00022692"/>
    </source>
</evidence>
<evidence type="ECO:0000256" key="1">
    <source>
        <dbReference type="ARBA" id="ARBA00004141"/>
    </source>
</evidence>
<evidence type="ECO:0000256" key="3">
    <source>
        <dbReference type="ARBA" id="ARBA00022448"/>
    </source>
</evidence>
<protein>
    <submittedName>
        <fullName evidence="9">Unannotated protein</fullName>
    </submittedName>
</protein>
<dbReference type="AlphaFoldDB" id="A0A6J6DXS9"/>
<evidence type="ECO:0000256" key="5">
    <source>
        <dbReference type="ARBA" id="ARBA00022989"/>
    </source>
</evidence>
<comment type="similarity">
    <text evidence="2">Belongs to the monovalent cation:proton antiporter 2 (CPA2) transporter (TC 2.A.37) family.</text>
</comment>
<feature type="transmembrane region" description="Helical" evidence="7">
    <location>
        <begin position="57"/>
        <end position="79"/>
    </location>
</feature>
<reference evidence="9" key="1">
    <citation type="submission" date="2020-05" db="EMBL/GenBank/DDBJ databases">
        <authorList>
            <person name="Chiriac C."/>
            <person name="Salcher M."/>
            <person name="Ghai R."/>
            <person name="Kavagutti S V."/>
        </authorList>
    </citation>
    <scope>NUCLEOTIDE SEQUENCE</scope>
</reference>
<name>A0A6J6DXS9_9ZZZZ</name>
<proteinExistence type="inferred from homology"/>
<dbReference type="Pfam" id="PF00999">
    <property type="entry name" value="Na_H_Exchanger"/>
    <property type="match status" value="1"/>
</dbReference>
<sequence length="388" mass="39948">MHSLASLLIEVGALLLLLGLLSRLAIRFGISPIPLYLVLGLIVGSSGLLSEGESSEFIAIGSELGIILLLVMLGIEYSASELVTNLKQSRAAGLLDLVANGAPGFAMGLLLGWSPIAAFALAGITYISSSGVIAKVLSDLGRLGNRETPTILSILVIEDLVMAFYLPVLSVLLIGAGVLEGGITLAISVVAVVVILYLALRHGDRLSSLFSAGHPESLLLGVLGLTLLVAGFAQQVNVSSAVGAFLVGIALSGQVAHSAGTLLSPLRDLFAAAFFLFFGLSTDAGLVIPMLLPALALAIVTMSTKVWSGYLAAKWAGIGVPGRWRSGFTLTSRGEFSIVIAGLAVGAGVEPLIAPLATAYVLITVVVGPLIARVPDAPTFKKWLGRHA</sequence>
<gene>
    <name evidence="9" type="ORF">UFOPK1684_00522</name>
</gene>
<dbReference type="PANTHER" id="PTHR42751:SF6">
    <property type="entry name" value="CONSERVED INTEGRAL MEMBRANE TRANSPORT PROTEIN-RELATED"/>
    <property type="match status" value="1"/>
</dbReference>